<keyword evidence="5" id="KW-0934">Plastid</keyword>
<reference evidence="13" key="1">
    <citation type="journal article" date="2019" name="Nat. Commun.">
        <title>Expansion of phycobilisome linker gene families in mesophilic red algae.</title>
        <authorList>
            <person name="Lee J."/>
            <person name="Kim D."/>
            <person name="Bhattacharya D."/>
            <person name="Yoon H.S."/>
        </authorList>
    </citation>
    <scope>NUCLEOTIDE SEQUENCE [LARGE SCALE GENOMIC DNA]</scope>
    <source>
        <strain evidence="13">CCMP 1328</strain>
    </source>
</reference>
<dbReference type="OMA" id="HETDMEM"/>
<evidence type="ECO:0000256" key="7">
    <source>
        <dbReference type="ARBA" id="ARBA00023078"/>
    </source>
</evidence>
<comment type="subcellular location">
    <subcellularLocation>
        <location evidence="1">Plastid</location>
        <location evidence="1">Chloroplast thylakoid membrane</location>
        <topology evidence="1">Peripheral membrane protein</topology>
        <orientation evidence="1">Stromal side</orientation>
    </subcellularLocation>
</comment>
<dbReference type="AlphaFoldDB" id="A0A5J4YT21"/>
<proteinExistence type="inferred from homology"/>
<comment type="similarity">
    <text evidence="9">Belongs to the phycobilisome linker protein family.</text>
</comment>
<evidence type="ECO:0000256" key="8">
    <source>
        <dbReference type="ARBA" id="ARBA00023136"/>
    </source>
</evidence>
<organism evidence="12 13">
    <name type="scientific">Porphyridium purpureum</name>
    <name type="common">Red alga</name>
    <name type="synonym">Porphyridium cruentum</name>
    <dbReference type="NCBI Taxonomy" id="35688"/>
    <lineage>
        <taxon>Eukaryota</taxon>
        <taxon>Rhodophyta</taxon>
        <taxon>Bangiophyceae</taxon>
        <taxon>Porphyridiales</taxon>
        <taxon>Porphyridiaceae</taxon>
        <taxon>Porphyridium</taxon>
    </lineage>
</organism>
<evidence type="ECO:0000256" key="9">
    <source>
        <dbReference type="PROSITE-ProRule" id="PRU00775"/>
    </source>
</evidence>
<evidence type="ECO:0000313" key="13">
    <source>
        <dbReference type="Proteomes" id="UP000324585"/>
    </source>
</evidence>
<keyword evidence="7" id="KW-0793">Thylakoid</keyword>
<dbReference type="GO" id="GO:0015979">
    <property type="term" value="P:photosynthesis"/>
    <property type="evidence" value="ECO:0007669"/>
    <property type="project" value="UniProtKB-KW"/>
</dbReference>
<comment type="caution">
    <text evidence="12">The sequence shown here is derived from an EMBL/GenBank/DDBJ whole genome shotgun (WGS) entry which is preliminary data.</text>
</comment>
<dbReference type="PANTHER" id="PTHR34011:SF6">
    <property type="entry name" value="PHYCOBILIPROTEIN APCE"/>
    <property type="match status" value="1"/>
</dbReference>
<feature type="region of interest" description="Disordered" evidence="10">
    <location>
        <begin position="60"/>
        <end position="100"/>
    </location>
</feature>
<dbReference type="InterPro" id="IPR038255">
    <property type="entry name" value="PBS_linker_sf"/>
</dbReference>
<keyword evidence="13" id="KW-1185">Reference proteome</keyword>
<keyword evidence="3" id="KW-0602">Photosynthesis</keyword>
<evidence type="ECO:0000256" key="6">
    <source>
        <dbReference type="ARBA" id="ARBA00022738"/>
    </source>
</evidence>
<keyword evidence="6 9" id="KW-0605">Phycobilisome</keyword>
<dbReference type="PROSITE" id="PS51445">
    <property type="entry name" value="PBS_LINKER"/>
    <property type="match status" value="1"/>
</dbReference>
<dbReference type="SMR" id="A0A5J4YT21"/>
<feature type="compositionally biased region" description="Low complexity" evidence="10">
    <location>
        <begin position="60"/>
        <end position="71"/>
    </location>
</feature>
<evidence type="ECO:0000259" key="11">
    <source>
        <dbReference type="PROSITE" id="PS51445"/>
    </source>
</evidence>
<evidence type="ECO:0000256" key="10">
    <source>
        <dbReference type="SAM" id="MobiDB-lite"/>
    </source>
</evidence>
<evidence type="ECO:0000313" key="12">
    <source>
        <dbReference type="EMBL" id="KAA8493904.1"/>
    </source>
</evidence>
<dbReference type="GO" id="GO:0009535">
    <property type="term" value="C:chloroplast thylakoid membrane"/>
    <property type="evidence" value="ECO:0007669"/>
    <property type="project" value="UniProtKB-SubCell"/>
</dbReference>
<dbReference type="PANTHER" id="PTHR34011">
    <property type="entry name" value="PHYCOBILISOME 32.1 KDA LINKER POLYPEPTIDE, PHYCOCYANIN-ASSOCIATED, ROD 2-RELATED"/>
    <property type="match status" value="1"/>
</dbReference>
<dbReference type="GO" id="GO:0030089">
    <property type="term" value="C:phycobilisome"/>
    <property type="evidence" value="ECO:0007669"/>
    <property type="project" value="UniProtKB-UniRule"/>
</dbReference>
<dbReference type="OrthoDB" id="2889at2759"/>
<dbReference type="InterPro" id="IPR001297">
    <property type="entry name" value="PBS_linker_dom"/>
</dbReference>
<dbReference type="Proteomes" id="UP000324585">
    <property type="component" value="Unassembled WGS sequence"/>
</dbReference>
<dbReference type="Gene3D" id="1.10.3130.20">
    <property type="entry name" value="Phycobilisome linker domain"/>
    <property type="match status" value="1"/>
</dbReference>
<evidence type="ECO:0000256" key="1">
    <source>
        <dbReference type="ARBA" id="ARBA00004185"/>
    </source>
</evidence>
<gene>
    <name evidence="12" type="ORF">FVE85_3879</name>
</gene>
<feature type="domain" description="PBS-linker" evidence="11">
    <location>
        <begin position="144"/>
        <end position="322"/>
    </location>
</feature>
<evidence type="ECO:0000256" key="5">
    <source>
        <dbReference type="ARBA" id="ARBA00022640"/>
    </source>
</evidence>
<keyword evidence="4" id="KW-0042">Antenna complex</keyword>
<keyword evidence="8" id="KW-0472">Membrane</keyword>
<name>A0A5J4YT21_PORPP</name>
<sequence length="435" mass="48420">MAFVSSGAIGVHAFAGERLPVCSSSSSRTQRSAELQMVNLPKMPSLPNPFKKKGTATAVPAKTKAVSMPKKAPTPPPAPKVRAAGGAAPISSKPRAQRPRFEKPKLKAPEMYTPENRSYTFQRNTRMQGTTQFDRRFGVDGLHKLNNDRVNDIGTFRNMDEYTDELVWTNNDESRAVTVKAVYKQVFGNAYLFESDLAALKGPESAFVKHGDVKEFVRALGCSSVYKSKFFDKMTTMRFVELNFKHFLGRAPRSQAEWSTHIQLVNNKGIVAEINSYLDSPEFDSLFGTTRVPAINFKGGHETDMEMNRLAILNGTPSDADVTRKKARFPAFVGTTGVDAFSVEIGLPPAWRGENRARAAAGLSFKVPGMRDNSELIVRDELAWKMKMGKWATFYYKDSLPYQQIIKPNLVNSDEEKKMANAILKYGSLMAKSYV</sequence>
<dbReference type="EMBL" id="VRMN01000005">
    <property type="protein sequence ID" value="KAA8493904.1"/>
    <property type="molecule type" value="Genomic_DNA"/>
</dbReference>
<keyword evidence="2" id="KW-0150">Chloroplast</keyword>
<evidence type="ECO:0000256" key="2">
    <source>
        <dbReference type="ARBA" id="ARBA00022528"/>
    </source>
</evidence>
<protein>
    <submittedName>
        <fullName evidence="12">Phycobilisome 31.8 kDa linker polypeptide, phycoerythrin-associated, rod</fullName>
    </submittedName>
</protein>
<dbReference type="Pfam" id="PF00427">
    <property type="entry name" value="PBS_linker_poly"/>
    <property type="match status" value="1"/>
</dbReference>
<evidence type="ECO:0000256" key="3">
    <source>
        <dbReference type="ARBA" id="ARBA00022531"/>
    </source>
</evidence>
<accession>A0A5J4YT21</accession>
<evidence type="ECO:0000256" key="4">
    <source>
        <dbReference type="ARBA" id="ARBA00022549"/>
    </source>
</evidence>